<dbReference type="InterPro" id="IPR025836">
    <property type="entry name" value="Zn_knuckle_CX2CX4HX4C"/>
</dbReference>
<evidence type="ECO:0008006" key="6">
    <source>
        <dbReference type="Google" id="ProtNLM"/>
    </source>
</evidence>
<dbReference type="Proteomes" id="UP000596661">
    <property type="component" value="Chromosome 9"/>
</dbReference>
<sequence length="902" mass="102421">MSQHPDNLPPHSLNLTLDEALVHDFDHVSIHFETQPQSFCLVVKVLTPKPIKPKWICKAMKDAWVACLPFTFSKYHFGLFLATFGCEGDRRRVVERQPWHFDRALMLFAIPDGFDTILPSQLRYIPPWMQVHFIPFGNRSHGLAHFVADTIGDLIEVYLPSLYDSITPFMRIRVLLDTTKPLCKGMNVHFRNLSLTKWLKFQYEGIQNYCYHCGKLDHTFNRFPLSSQNINIANHLQSSLNYLLHKEEISSKQRSRVNWLKAGDKNTRFFHSKANSKRSTNTIRCITCDNNLQVSDFDGICSAFVEFYTNLFHSQGTNAHSIHYVLTGISHRISPQHNNFLDNPYDISEVKSALFQLAGDKAPRPDGLNPLFYQKSWPIIGQSFNKAVLDVLNGDADITPINETFTVLIPKKSNASTVRDFRPISLCSTIYKVVFKAIANRLKVVLNNIYSHNHDAFLNNRIIFDNILIANEVINAINSRKAGKTAWAALKLDMEKAFDKVEWGFLQHIMLHLGFPPRLGLSIIILSKEQLNLLKGISICRSAPPISHLLFADDSLLFTMATPQNAHTIKDILQTYNMATGQSVNLHKSSALFSQNTPSHAKSSFLSSIGMEDKPFIEQYLGVPQCLSRSKKSSFHFILQRANSKLNSWNSKCFSKAGKEILLKAVIQSILAYVMSCYNIPVSICHQLEKLMANFWWNPKSCNKSKKEPVFKDIEQHVISYLQEYSQAQHSQIHGHDVSTNDNTLDSASSIIVPRLHPGKFKLSMDVVVQLSHNLHGNGAFIEDYTCRVIASFSSKEFSRLPPVFAEAEAMHRALLWCEAVRLPIGLIVSDCLVLVNKVLKKQRDPSALSDKIWQIIASLSHFLKATVHHCHIQFNTLAHDAAKQALGTDKEILWNNCVSQF</sequence>
<dbReference type="GO" id="GO:0003676">
    <property type="term" value="F:nucleic acid binding"/>
    <property type="evidence" value="ECO:0007669"/>
    <property type="project" value="InterPro"/>
</dbReference>
<evidence type="ECO:0000259" key="1">
    <source>
        <dbReference type="Pfam" id="PF00078"/>
    </source>
</evidence>
<dbReference type="Gene3D" id="3.30.420.10">
    <property type="entry name" value="Ribonuclease H-like superfamily/Ribonuclease H"/>
    <property type="match status" value="1"/>
</dbReference>
<dbReference type="Pfam" id="PF13456">
    <property type="entry name" value="RVT_3"/>
    <property type="match status" value="1"/>
</dbReference>
<feature type="domain" description="Reverse transcriptase" evidence="1">
    <location>
        <begin position="409"/>
        <end position="518"/>
    </location>
</feature>
<evidence type="ECO:0000313" key="4">
    <source>
        <dbReference type="EnsemblPlants" id="cds.evm.model.09.690"/>
    </source>
</evidence>
<dbReference type="InterPro" id="IPR012337">
    <property type="entry name" value="RNaseH-like_sf"/>
</dbReference>
<dbReference type="GO" id="GO:0004523">
    <property type="term" value="F:RNA-DNA hybrid ribonuclease activity"/>
    <property type="evidence" value="ECO:0007669"/>
    <property type="project" value="InterPro"/>
</dbReference>
<dbReference type="Gramene" id="evm.model.09.690">
    <property type="protein sequence ID" value="cds.evm.model.09.690"/>
    <property type="gene ID" value="evm.TU.09.690"/>
</dbReference>
<evidence type="ECO:0000259" key="3">
    <source>
        <dbReference type="Pfam" id="PF14392"/>
    </source>
</evidence>
<dbReference type="CDD" id="cd06222">
    <property type="entry name" value="RNase_H_like"/>
    <property type="match status" value="1"/>
</dbReference>
<evidence type="ECO:0000259" key="2">
    <source>
        <dbReference type="Pfam" id="PF13456"/>
    </source>
</evidence>
<accession>A0A803QH22</accession>
<name>A0A803QH22_CANSA</name>
<proteinExistence type="predicted"/>
<dbReference type="PANTHER" id="PTHR31635">
    <property type="entry name" value="REVERSE TRANSCRIPTASE DOMAIN-CONTAINING PROTEIN-RELATED"/>
    <property type="match status" value="1"/>
</dbReference>
<evidence type="ECO:0000313" key="5">
    <source>
        <dbReference type="Proteomes" id="UP000596661"/>
    </source>
</evidence>
<dbReference type="InterPro" id="IPR002156">
    <property type="entry name" value="RNaseH_domain"/>
</dbReference>
<reference evidence="4" key="2">
    <citation type="submission" date="2021-03" db="UniProtKB">
        <authorList>
            <consortium name="EnsemblPlants"/>
        </authorList>
    </citation>
    <scope>IDENTIFICATION</scope>
</reference>
<dbReference type="InterPro" id="IPR000477">
    <property type="entry name" value="RT_dom"/>
</dbReference>
<organism evidence="4 5">
    <name type="scientific">Cannabis sativa</name>
    <name type="common">Hemp</name>
    <name type="synonym">Marijuana</name>
    <dbReference type="NCBI Taxonomy" id="3483"/>
    <lineage>
        <taxon>Eukaryota</taxon>
        <taxon>Viridiplantae</taxon>
        <taxon>Streptophyta</taxon>
        <taxon>Embryophyta</taxon>
        <taxon>Tracheophyta</taxon>
        <taxon>Spermatophyta</taxon>
        <taxon>Magnoliopsida</taxon>
        <taxon>eudicotyledons</taxon>
        <taxon>Gunneridae</taxon>
        <taxon>Pentapetalae</taxon>
        <taxon>rosids</taxon>
        <taxon>fabids</taxon>
        <taxon>Rosales</taxon>
        <taxon>Cannabaceae</taxon>
        <taxon>Cannabis</taxon>
    </lineage>
</organism>
<dbReference type="SUPFAM" id="SSF53098">
    <property type="entry name" value="Ribonuclease H-like"/>
    <property type="match status" value="1"/>
</dbReference>
<dbReference type="InterPro" id="IPR036397">
    <property type="entry name" value="RNaseH_sf"/>
</dbReference>
<dbReference type="AlphaFoldDB" id="A0A803QH22"/>
<feature type="domain" description="Zinc knuckle CX2CX4HX4C" evidence="3">
    <location>
        <begin position="176"/>
        <end position="224"/>
    </location>
</feature>
<keyword evidence="5" id="KW-1185">Reference proteome</keyword>
<dbReference type="Pfam" id="PF14392">
    <property type="entry name" value="zf-CCHC_4"/>
    <property type="match status" value="1"/>
</dbReference>
<dbReference type="EnsemblPlants" id="evm.model.09.690">
    <property type="protein sequence ID" value="cds.evm.model.09.690"/>
    <property type="gene ID" value="evm.TU.09.690"/>
</dbReference>
<dbReference type="CDD" id="cd01650">
    <property type="entry name" value="RT_nLTR_like"/>
    <property type="match status" value="1"/>
</dbReference>
<dbReference type="InterPro" id="IPR043502">
    <property type="entry name" value="DNA/RNA_pol_sf"/>
</dbReference>
<feature type="domain" description="RNase H type-1" evidence="2">
    <location>
        <begin position="775"/>
        <end position="886"/>
    </location>
</feature>
<dbReference type="PANTHER" id="PTHR31635:SF196">
    <property type="entry name" value="REVERSE TRANSCRIPTASE DOMAIN-CONTAINING PROTEIN-RELATED"/>
    <property type="match status" value="1"/>
</dbReference>
<dbReference type="Pfam" id="PF00078">
    <property type="entry name" value="RVT_1"/>
    <property type="match status" value="1"/>
</dbReference>
<dbReference type="SUPFAM" id="SSF56672">
    <property type="entry name" value="DNA/RNA polymerases"/>
    <property type="match status" value="1"/>
</dbReference>
<protein>
    <recommendedName>
        <fullName evidence="6">Reverse transcriptase domain-containing protein</fullName>
    </recommendedName>
</protein>
<reference evidence="4" key="1">
    <citation type="submission" date="2018-11" db="EMBL/GenBank/DDBJ databases">
        <authorList>
            <person name="Grassa J C."/>
        </authorList>
    </citation>
    <scope>NUCLEOTIDE SEQUENCE [LARGE SCALE GENOMIC DNA]</scope>
</reference>
<dbReference type="EMBL" id="UZAU01000731">
    <property type="status" value="NOT_ANNOTATED_CDS"/>
    <property type="molecule type" value="Genomic_DNA"/>
</dbReference>
<dbReference type="InterPro" id="IPR044730">
    <property type="entry name" value="RNase_H-like_dom_plant"/>
</dbReference>